<dbReference type="PANTHER" id="PTHR33751">
    <property type="entry name" value="CBB3-TYPE CYTOCHROME C OXIDASE SUBUNIT FIXP"/>
    <property type="match status" value="1"/>
</dbReference>
<evidence type="ECO:0000256" key="4">
    <source>
        <dbReference type="PROSITE-ProRule" id="PRU00433"/>
    </source>
</evidence>
<dbReference type="InterPro" id="IPR036909">
    <property type="entry name" value="Cyt_c-like_dom_sf"/>
</dbReference>
<evidence type="ECO:0000256" key="1">
    <source>
        <dbReference type="ARBA" id="ARBA00022617"/>
    </source>
</evidence>
<evidence type="ECO:0000256" key="2">
    <source>
        <dbReference type="ARBA" id="ARBA00022723"/>
    </source>
</evidence>
<dbReference type="InterPro" id="IPR050597">
    <property type="entry name" value="Cytochrome_c_Oxidase_Subunit"/>
</dbReference>
<dbReference type="RefSeq" id="WP_074794187.1">
    <property type="nucleotide sequence ID" value="NZ_FOVJ01000001.1"/>
</dbReference>
<dbReference type="Gene3D" id="1.10.760.10">
    <property type="entry name" value="Cytochrome c-like domain"/>
    <property type="match status" value="2"/>
</dbReference>
<evidence type="ECO:0000256" key="5">
    <source>
        <dbReference type="SAM" id="SignalP"/>
    </source>
</evidence>
<keyword evidence="2 4" id="KW-0479">Metal-binding</keyword>
<evidence type="ECO:0000259" key="6">
    <source>
        <dbReference type="PROSITE" id="PS51007"/>
    </source>
</evidence>
<dbReference type="EMBL" id="FOVJ01000001">
    <property type="protein sequence ID" value="SFN32788.1"/>
    <property type="molecule type" value="Genomic_DNA"/>
</dbReference>
<name>A0A1I4Y3W1_9PROT</name>
<reference evidence="8" key="1">
    <citation type="submission" date="2016-10" db="EMBL/GenBank/DDBJ databases">
        <authorList>
            <person name="Varghese N."/>
        </authorList>
    </citation>
    <scope>NUCLEOTIDE SEQUENCE [LARGE SCALE GENOMIC DNA]</scope>
    <source>
        <strain evidence="8">Nsp8</strain>
    </source>
</reference>
<dbReference type="OrthoDB" id="9773456at2"/>
<dbReference type="GO" id="GO:0046872">
    <property type="term" value="F:metal ion binding"/>
    <property type="evidence" value="ECO:0007669"/>
    <property type="project" value="UniProtKB-KW"/>
</dbReference>
<gene>
    <name evidence="7" type="ORF">SAMN05216386_0499</name>
</gene>
<feature type="domain" description="Cytochrome c" evidence="6">
    <location>
        <begin position="125"/>
        <end position="209"/>
    </location>
</feature>
<evidence type="ECO:0000313" key="7">
    <source>
        <dbReference type="EMBL" id="SFN32788.1"/>
    </source>
</evidence>
<dbReference type="PANTHER" id="PTHR33751:SF11">
    <property type="entry name" value="BLL4483 PROTEIN"/>
    <property type="match status" value="1"/>
</dbReference>
<dbReference type="GO" id="GO:0009055">
    <property type="term" value="F:electron transfer activity"/>
    <property type="evidence" value="ECO:0007669"/>
    <property type="project" value="InterPro"/>
</dbReference>
<proteinExistence type="predicted"/>
<evidence type="ECO:0000256" key="3">
    <source>
        <dbReference type="ARBA" id="ARBA00023004"/>
    </source>
</evidence>
<dbReference type="SUPFAM" id="SSF46626">
    <property type="entry name" value="Cytochrome c"/>
    <property type="match status" value="2"/>
</dbReference>
<evidence type="ECO:0000313" key="8">
    <source>
        <dbReference type="Proteomes" id="UP000183107"/>
    </source>
</evidence>
<protein>
    <submittedName>
        <fullName evidence="7">Cytochrome c553</fullName>
    </submittedName>
</protein>
<feature type="signal peptide" evidence="5">
    <location>
        <begin position="1"/>
        <end position="18"/>
    </location>
</feature>
<keyword evidence="5" id="KW-0732">Signal</keyword>
<dbReference type="AlphaFoldDB" id="A0A1I4Y3W1"/>
<organism evidence="7 8">
    <name type="scientific">Nitrosospira briensis</name>
    <dbReference type="NCBI Taxonomy" id="35799"/>
    <lineage>
        <taxon>Bacteria</taxon>
        <taxon>Pseudomonadati</taxon>
        <taxon>Pseudomonadota</taxon>
        <taxon>Betaproteobacteria</taxon>
        <taxon>Nitrosomonadales</taxon>
        <taxon>Nitrosomonadaceae</taxon>
        <taxon>Nitrosospira</taxon>
    </lineage>
</organism>
<keyword evidence="3 4" id="KW-0408">Iron</keyword>
<accession>A0A1I4Y3W1</accession>
<keyword evidence="1 4" id="KW-0349">Heme</keyword>
<dbReference type="PROSITE" id="PS51007">
    <property type="entry name" value="CYTC"/>
    <property type="match status" value="1"/>
</dbReference>
<feature type="chain" id="PRO_5010180337" evidence="5">
    <location>
        <begin position="19"/>
        <end position="243"/>
    </location>
</feature>
<dbReference type="GO" id="GO:0020037">
    <property type="term" value="F:heme binding"/>
    <property type="evidence" value="ECO:0007669"/>
    <property type="project" value="InterPro"/>
</dbReference>
<dbReference type="STRING" id="1266925.GCA_000619905_02267"/>
<sequence length="243" mass="26872">MRRFILIACLFFAAPALAADISPVDAPDTIAERVKACTTCHGPEDKAGRDAYYPRIAGKPEGYLFNQLRNFRDGRRHYRPMAFLLKDLPDEYLREMARHFASLNQAFPPPERLASSPGEVELARKLIDRGDPARKIPACIECHGKDLMGTAPFIPGLLGLPRVYIIAQFGNWQHGALMRGQTPDCMSEIAKRLTTSEVSAIGAWLAAQPVSESLSRRSGQVATLSPELARRCASVFLQPEVPQ</sequence>
<dbReference type="InterPro" id="IPR009056">
    <property type="entry name" value="Cyt_c-like_dom"/>
</dbReference>
<keyword evidence="8" id="KW-1185">Reference proteome</keyword>
<dbReference type="Proteomes" id="UP000183107">
    <property type="component" value="Unassembled WGS sequence"/>
</dbReference>